<reference evidence="4" key="1">
    <citation type="journal article" date="2019" name="Sci. Rep.">
        <title>Draft genome of Tanacetum cinerariifolium, the natural source of mosquito coil.</title>
        <authorList>
            <person name="Yamashiro T."/>
            <person name="Shiraishi A."/>
            <person name="Satake H."/>
            <person name="Nakayama K."/>
        </authorList>
    </citation>
    <scope>NUCLEOTIDE SEQUENCE</scope>
</reference>
<protein>
    <submittedName>
        <fullName evidence="4">Zinc finger, PHD-type, conserved site</fullName>
    </submittedName>
</protein>
<keyword evidence="1" id="KW-0677">Repeat</keyword>
<evidence type="ECO:0000313" key="4">
    <source>
        <dbReference type="EMBL" id="GEU51818.1"/>
    </source>
</evidence>
<gene>
    <name evidence="4" type="ORF">Tci_023796</name>
</gene>
<dbReference type="CDD" id="cd00029">
    <property type="entry name" value="C1"/>
    <property type="match status" value="1"/>
</dbReference>
<dbReference type="InterPro" id="IPR046349">
    <property type="entry name" value="C1-like_sf"/>
</dbReference>
<dbReference type="PANTHER" id="PTHR47841">
    <property type="entry name" value="DIACYLGLYCEROL KINASE THETA-LIKE-RELATED"/>
    <property type="match status" value="1"/>
</dbReference>
<dbReference type="SUPFAM" id="SSF57889">
    <property type="entry name" value="Cysteine-rich domain"/>
    <property type="match status" value="1"/>
</dbReference>
<dbReference type="EMBL" id="BKCJ010002924">
    <property type="protein sequence ID" value="GEU51818.1"/>
    <property type="molecule type" value="Genomic_DNA"/>
</dbReference>
<dbReference type="InterPro" id="IPR013083">
    <property type="entry name" value="Znf_RING/FYVE/PHD"/>
</dbReference>
<dbReference type="InterPro" id="IPR004146">
    <property type="entry name" value="DC1"/>
</dbReference>
<dbReference type="Pfam" id="PF03107">
    <property type="entry name" value="C1_2"/>
    <property type="match status" value="1"/>
</dbReference>
<evidence type="ECO:0000256" key="1">
    <source>
        <dbReference type="ARBA" id="ARBA00022737"/>
    </source>
</evidence>
<comment type="caution">
    <text evidence="4">The sequence shown here is derived from an EMBL/GenBank/DDBJ whole genome shotgun (WGS) entry which is preliminary data.</text>
</comment>
<feature type="domain" description="DC1" evidence="3">
    <location>
        <begin position="7"/>
        <end position="42"/>
    </location>
</feature>
<dbReference type="Gene3D" id="3.30.40.10">
    <property type="entry name" value="Zinc/RING finger domain, C3HC4 (zinc finger)"/>
    <property type="match status" value="1"/>
</dbReference>
<sequence length="122" mass="13069">MSLVVYKPKPNQTEPCQICRKPIQGLVYECKSCSFLVHPLCVSRTSGLNQGSAISTSSSTTQGIGAQIAVGLATNCIYDIITKDEEEEPTADPDALENDEESGSFFHGFKSVIESIFSSSSA</sequence>
<dbReference type="PANTHER" id="PTHR47841:SF15">
    <property type="entry name" value="CHROMATIN REGULATOR PHD FAMILY"/>
    <property type="match status" value="1"/>
</dbReference>
<feature type="region of interest" description="Disordered" evidence="2">
    <location>
        <begin position="83"/>
        <end position="102"/>
    </location>
</feature>
<proteinExistence type="predicted"/>
<evidence type="ECO:0000259" key="3">
    <source>
        <dbReference type="Pfam" id="PF03107"/>
    </source>
</evidence>
<accession>A0A6L2KQU7</accession>
<organism evidence="4">
    <name type="scientific">Tanacetum cinerariifolium</name>
    <name type="common">Dalmatian daisy</name>
    <name type="synonym">Chrysanthemum cinerariifolium</name>
    <dbReference type="NCBI Taxonomy" id="118510"/>
    <lineage>
        <taxon>Eukaryota</taxon>
        <taxon>Viridiplantae</taxon>
        <taxon>Streptophyta</taxon>
        <taxon>Embryophyta</taxon>
        <taxon>Tracheophyta</taxon>
        <taxon>Spermatophyta</taxon>
        <taxon>Magnoliopsida</taxon>
        <taxon>eudicotyledons</taxon>
        <taxon>Gunneridae</taxon>
        <taxon>Pentapetalae</taxon>
        <taxon>asterids</taxon>
        <taxon>campanulids</taxon>
        <taxon>Asterales</taxon>
        <taxon>Asteraceae</taxon>
        <taxon>Asteroideae</taxon>
        <taxon>Anthemideae</taxon>
        <taxon>Anthemidinae</taxon>
        <taxon>Tanacetum</taxon>
    </lineage>
</organism>
<evidence type="ECO:0000256" key="2">
    <source>
        <dbReference type="SAM" id="MobiDB-lite"/>
    </source>
</evidence>
<feature type="compositionally biased region" description="Acidic residues" evidence="2">
    <location>
        <begin position="84"/>
        <end position="102"/>
    </location>
</feature>
<name>A0A6L2KQU7_TANCI</name>
<dbReference type="AlphaFoldDB" id="A0A6L2KQU7"/>